<evidence type="ECO:0000256" key="3">
    <source>
        <dbReference type="ARBA" id="ARBA00022781"/>
    </source>
</evidence>
<organism evidence="7">
    <name type="scientific">mine drainage metagenome</name>
    <dbReference type="NCBI Taxonomy" id="410659"/>
    <lineage>
        <taxon>unclassified sequences</taxon>
        <taxon>metagenomes</taxon>
        <taxon>ecological metagenomes</taxon>
    </lineage>
</organism>
<dbReference type="AlphaFoldDB" id="A0A1J5R239"/>
<protein>
    <submittedName>
        <fullName evidence="7">ATP synthase subunit delta</fullName>
    </submittedName>
</protein>
<name>A0A1J5R239_9ZZZZ</name>
<dbReference type="EMBL" id="MLJW01000506">
    <property type="protein sequence ID" value="OIQ86012.1"/>
    <property type="molecule type" value="Genomic_DNA"/>
</dbReference>
<dbReference type="GO" id="GO:0016020">
    <property type="term" value="C:membrane"/>
    <property type="evidence" value="ECO:0007669"/>
    <property type="project" value="UniProtKB-SubCell"/>
</dbReference>
<comment type="caution">
    <text evidence="7">The sequence shown here is derived from an EMBL/GenBank/DDBJ whole genome shotgun (WGS) entry which is preliminary data.</text>
</comment>
<dbReference type="PRINTS" id="PR00125">
    <property type="entry name" value="ATPASEDELTA"/>
</dbReference>
<gene>
    <name evidence="7" type="primary">atpH_13</name>
    <name evidence="7" type="ORF">GALL_321420</name>
</gene>
<keyword evidence="6" id="KW-0066">ATP synthesis</keyword>
<dbReference type="InterPro" id="IPR000711">
    <property type="entry name" value="ATPase_OSCP/dsu"/>
</dbReference>
<keyword evidence="2" id="KW-0813">Transport</keyword>
<evidence type="ECO:0000313" key="7">
    <source>
        <dbReference type="EMBL" id="OIQ86012.1"/>
    </source>
</evidence>
<evidence type="ECO:0000256" key="4">
    <source>
        <dbReference type="ARBA" id="ARBA00023065"/>
    </source>
</evidence>
<evidence type="ECO:0000256" key="6">
    <source>
        <dbReference type="ARBA" id="ARBA00023310"/>
    </source>
</evidence>
<dbReference type="InterPro" id="IPR020781">
    <property type="entry name" value="ATPase_OSCP/d_CS"/>
</dbReference>
<dbReference type="PANTHER" id="PTHR11910">
    <property type="entry name" value="ATP SYNTHASE DELTA CHAIN"/>
    <property type="match status" value="1"/>
</dbReference>
<accession>A0A1J5R239</accession>
<sequence>MRGASQASLRAVQHRFEPVLRAAGGQAVVLGEQLFTVVDALDGSGSLRRALTDPATDGEAKAHLSEVILAAADPRVADVVADLARSRWSAEADLAEAVEQLGFSAILAAAESDGSLQEVEDELFRLTKALAGHRELRRSLVDERATAVARAELVGTLLAGKVHEATSIVTRRAAYAPRGRSFVVTLVHLGAMAAARRDRVVASVTSATELSAMQLDRLGAILERAYGRTLQLNVTVDADVIGGLRIQTGADVVDSTMLARLAEARRAIAT</sequence>
<dbReference type="Pfam" id="PF00213">
    <property type="entry name" value="OSCP"/>
    <property type="match status" value="1"/>
</dbReference>
<comment type="subcellular location">
    <subcellularLocation>
        <location evidence="1">Membrane</location>
    </subcellularLocation>
</comment>
<keyword evidence="3" id="KW-0375">Hydrogen ion transport</keyword>
<keyword evidence="4" id="KW-0406">Ion transport</keyword>
<evidence type="ECO:0000256" key="2">
    <source>
        <dbReference type="ARBA" id="ARBA00022448"/>
    </source>
</evidence>
<keyword evidence="5" id="KW-0472">Membrane</keyword>
<evidence type="ECO:0000256" key="1">
    <source>
        <dbReference type="ARBA" id="ARBA00004370"/>
    </source>
</evidence>
<dbReference type="GO" id="GO:0046933">
    <property type="term" value="F:proton-transporting ATP synthase activity, rotational mechanism"/>
    <property type="evidence" value="ECO:0007669"/>
    <property type="project" value="InterPro"/>
</dbReference>
<dbReference type="NCBIfam" id="NF009967">
    <property type="entry name" value="PRK13430.1"/>
    <property type="match status" value="1"/>
</dbReference>
<dbReference type="HAMAP" id="MF_01416">
    <property type="entry name" value="ATP_synth_delta_bact"/>
    <property type="match status" value="1"/>
</dbReference>
<evidence type="ECO:0000256" key="5">
    <source>
        <dbReference type="ARBA" id="ARBA00023136"/>
    </source>
</evidence>
<proteinExistence type="inferred from homology"/>
<dbReference type="PROSITE" id="PS00389">
    <property type="entry name" value="ATPASE_DELTA"/>
    <property type="match status" value="1"/>
</dbReference>
<reference evidence="7" key="1">
    <citation type="submission" date="2016-10" db="EMBL/GenBank/DDBJ databases">
        <title>Sequence of Gallionella enrichment culture.</title>
        <authorList>
            <person name="Poehlein A."/>
            <person name="Muehling M."/>
            <person name="Daniel R."/>
        </authorList>
    </citation>
    <scope>NUCLEOTIDE SEQUENCE</scope>
</reference>